<evidence type="ECO:0000313" key="2">
    <source>
        <dbReference type="Proteomes" id="UP000655523"/>
    </source>
</evidence>
<organism evidence="1 2">
    <name type="scientific">Paraburkholderia elongata</name>
    <dbReference type="NCBI Taxonomy" id="2675747"/>
    <lineage>
        <taxon>Bacteria</taxon>
        <taxon>Pseudomonadati</taxon>
        <taxon>Pseudomonadota</taxon>
        <taxon>Betaproteobacteria</taxon>
        <taxon>Burkholderiales</taxon>
        <taxon>Burkholderiaceae</taxon>
        <taxon>Paraburkholderia</taxon>
    </lineage>
</organism>
<gene>
    <name evidence="1" type="ORF">GNZ13_49160</name>
</gene>
<sequence length="62" mass="6858">MLAGQIPCRMRFADFAVQLRVLLLKTTDPGERILKRRPQQGLLAGAGIVRSDRPVVDGRATK</sequence>
<dbReference type="RefSeq" id="WP_172178703.1">
    <property type="nucleotide sequence ID" value="NZ_WOEZ01000309.1"/>
</dbReference>
<evidence type="ECO:0000313" key="1">
    <source>
        <dbReference type="EMBL" id="NPT62276.1"/>
    </source>
</evidence>
<proteinExistence type="predicted"/>
<reference evidence="1 2" key="1">
    <citation type="submission" date="2019-11" db="EMBL/GenBank/DDBJ databases">
        <title>Metabolism of dissolved organic matter in forest soils.</title>
        <authorList>
            <person name="Cyle K.T."/>
            <person name="Wilhelm R.C."/>
            <person name="Martinez C.E."/>
        </authorList>
    </citation>
    <scope>NUCLEOTIDE SEQUENCE [LARGE SCALE GENOMIC DNA]</scope>
    <source>
        <strain evidence="1 2">5N</strain>
    </source>
</reference>
<dbReference type="EMBL" id="WOEZ01000309">
    <property type="protein sequence ID" value="NPT62276.1"/>
    <property type="molecule type" value="Genomic_DNA"/>
</dbReference>
<dbReference type="Proteomes" id="UP000655523">
    <property type="component" value="Unassembled WGS sequence"/>
</dbReference>
<keyword evidence="2" id="KW-1185">Reference proteome</keyword>
<accession>A0A972NYQ4</accession>
<name>A0A972NYQ4_9BURK</name>
<dbReference type="AlphaFoldDB" id="A0A972NYQ4"/>
<protein>
    <submittedName>
        <fullName evidence="1">Uncharacterized protein</fullName>
    </submittedName>
</protein>
<comment type="caution">
    <text evidence="1">The sequence shown here is derived from an EMBL/GenBank/DDBJ whole genome shotgun (WGS) entry which is preliminary data.</text>
</comment>